<dbReference type="InterPro" id="IPR006558">
    <property type="entry name" value="LamG-like"/>
</dbReference>
<dbReference type="GO" id="GO:0016020">
    <property type="term" value="C:membrane"/>
    <property type="evidence" value="ECO:0007669"/>
    <property type="project" value="TreeGrafter"/>
</dbReference>
<dbReference type="GO" id="GO:0016798">
    <property type="term" value="F:hydrolase activity, acting on glycosyl bonds"/>
    <property type="evidence" value="ECO:0007669"/>
    <property type="project" value="UniProtKB-KW"/>
</dbReference>
<comment type="caution">
    <text evidence="7">The sequence shown here is derived from an EMBL/GenBank/DDBJ whole genome shotgun (WGS) entry which is preliminary data.</text>
</comment>
<dbReference type="SMART" id="SM00560">
    <property type="entry name" value="LamGL"/>
    <property type="match status" value="1"/>
</dbReference>
<dbReference type="InterPro" id="IPR003961">
    <property type="entry name" value="FN3_dom"/>
</dbReference>
<feature type="domain" description="Fibronectin type-III" evidence="6">
    <location>
        <begin position="424"/>
        <end position="522"/>
    </location>
</feature>
<dbReference type="PANTHER" id="PTHR46182">
    <property type="entry name" value="FI19480P1"/>
    <property type="match status" value="1"/>
</dbReference>
<dbReference type="EMBL" id="VOIR01000014">
    <property type="protein sequence ID" value="KAA6433138.1"/>
    <property type="molecule type" value="Genomic_DNA"/>
</dbReference>
<dbReference type="InterPro" id="IPR029865">
    <property type="entry name" value="KIAA0319-like"/>
</dbReference>
<name>A0A5M8QD80_9MICO</name>
<keyword evidence="4" id="KW-0119">Carbohydrate metabolism</keyword>
<feature type="domain" description="PKD" evidence="5">
    <location>
        <begin position="1142"/>
        <end position="1230"/>
    </location>
</feature>
<evidence type="ECO:0000313" key="7">
    <source>
        <dbReference type="EMBL" id="KAA6433138.1"/>
    </source>
</evidence>
<dbReference type="InterPro" id="IPR013320">
    <property type="entry name" value="ConA-like_dom_sf"/>
</dbReference>
<evidence type="ECO:0000256" key="4">
    <source>
        <dbReference type="ARBA" id="ARBA00023326"/>
    </source>
</evidence>
<evidence type="ECO:0000313" key="8">
    <source>
        <dbReference type="Proteomes" id="UP000323221"/>
    </source>
</evidence>
<dbReference type="PROSITE" id="PS50093">
    <property type="entry name" value="PKD"/>
    <property type="match status" value="3"/>
</dbReference>
<reference evidence="7 8" key="1">
    <citation type="submission" date="2019-08" db="EMBL/GenBank/DDBJ databases">
        <title>Agrococcus lahaulensis sp. nov., isolated from a cold desert of the Indian Himalayas.</title>
        <authorList>
            <person name="Qu J.H."/>
        </authorList>
    </citation>
    <scope>NUCLEOTIDE SEQUENCE [LARGE SCALE GENOMIC DNA]</scope>
    <source>
        <strain evidence="7 8">NS18</strain>
    </source>
</reference>
<gene>
    <name evidence="7" type="ORF">FQ330_08765</name>
</gene>
<dbReference type="Gene3D" id="2.60.120.200">
    <property type="match status" value="1"/>
</dbReference>
<dbReference type="Gene3D" id="2.60.40.10">
    <property type="entry name" value="Immunoglobulins"/>
    <property type="match status" value="4"/>
</dbReference>
<dbReference type="SMART" id="SM00089">
    <property type="entry name" value="PKD"/>
    <property type="match status" value="3"/>
</dbReference>
<evidence type="ECO:0000259" key="6">
    <source>
        <dbReference type="PROSITE" id="PS50853"/>
    </source>
</evidence>
<dbReference type="CDD" id="cd00146">
    <property type="entry name" value="PKD"/>
    <property type="match status" value="3"/>
</dbReference>
<proteinExistence type="predicted"/>
<dbReference type="InterPro" id="IPR036116">
    <property type="entry name" value="FN3_sf"/>
</dbReference>
<evidence type="ECO:0000259" key="5">
    <source>
        <dbReference type="PROSITE" id="PS50093"/>
    </source>
</evidence>
<keyword evidence="4" id="KW-0624">Polysaccharide degradation</keyword>
<sequence length="1436" mass="149615">MSADALPTVQIDQGVVWDVHVAGNIAYAGGQFSNARPAGAAPGTNLIPRSNFLAFDVQTGQVTSFAPSFNGRVNDIAVSPDGRRLYVVGAFTAVNGQTRNRIAVFDLPGHTLSTTVVPNINGTTQSVAATNSTVYVGGYFSAVNGSARARIGAVNASNGAVLPFRPIVDNGMVQALAVGPDATKVMLSGNFTSVAGGQSEPGYGLSMVDASTGAQLPLPVNSIVRNAGDNSGVTKLSTDGVNFYGVGWHYGRGGNMEGAFQARWSDGEMVWIEDCHGDTYDAAAVAGQVYMASHKHYCGNSGGFPQSDPWTFYHSTAVTTEVHGANTPDIYGYPDHPGRPRPEILNWYPQTDIGTFTGKNQAVWALDGNDQYLVYGGEFPRVNGATQQGLVRYTLRQNAPDDQGPRLSQDQERLAIAAGITPNAWWTPSVSAVIPGSLRVSFPTIFDRDDQALTYRVYLDSETTAGLVGEQTMSNKFWDVQTVRTLISGLEPGSTHQVRVVARDPGGNVFRSEWATATVSSGAISAYLESVAQDDVVSMWRLGEASGSSVDLFGGSDMQLSGRMTYGEPGALASDADAAIRFNTATTNSQNDGSGGSTTRIAGPQRFSIETWFRTSTTSGGKLVGFGNARTGSSTSYDRHLYMNNAGQLLFGVYPGSVQVITTPGTYRDGEWHHAVATLGSEGMRLYVDGQLRAQRNDVTSAQAYQGYWRIANDNLNSWTSAPGSRQFEGLLDEVAIYDRPLSADRVQAHYEAGTTGVAPNTPPSAAIGTPSVDGLQVGFSGSATDADGTVVSYAWSFGDGSTGTGASVTKTYSTAGTYDVTLTVTDDDGATGTATTQVTVEPVPNAAPSASFTIQSQGLEVSVDGSSSSDPDGSVASYEWDFGAGFAAGAATASHEFGSAGTYPVRLRVTDDDGATDVDEQSVTVIEPGAGVLAQDGFDRTVSNGWGTADVGGPWSLRGTASRFSVADGEGRMTIPASTSQTVYADLNGVSSASTRIDAVFSVDSLVEAQYVSLVGRRVGSTNYIARLRLQADGGVRLYLLQDGATAIAPMLQVPITIVPGEQYAFSMEVTGTSPTTVRAKLWEVGQAEPGWMREGTNSLAALQTAGAVSVFTYVPNNPGGGAVAFDSITVSDPAGGAPAPNVAPTASFTSSSSGLVVSVDASGSSDPDGSIESYAWDFGSGFVEGGATATHEFSAVGSYPVRLRVTDDDGATATAERSITVAEPGAGVLAQDGFDRTVSNGWGTADVGGPWSLRGTASRFSVADGEGRMTIPASTSQTVYADLNGVSSASTRIDAVFSVDSLVEAQYVSLVGRRVGSTNYIARLRLQADGGVRLYLLQDGATAIAPMLQVPITIVPGEQYAFSMEVTGTSPTTVRAKLWEVGQAEPGWMREGTNSLAALQTAGAVSVFTYVPNNPGGGAVAFDSITVSDPALGG</sequence>
<dbReference type="OrthoDB" id="9802683at2"/>
<keyword evidence="2" id="KW-1015">Disulfide bond</keyword>
<dbReference type="InterPro" id="IPR035986">
    <property type="entry name" value="PKD_dom_sf"/>
</dbReference>
<dbReference type="SUPFAM" id="SSF50969">
    <property type="entry name" value="YVTN repeat-like/Quinoprotein amine dehydrogenase"/>
    <property type="match status" value="1"/>
</dbReference>
<keyword evidence="8" id="KW-1185">Reference proteome</keyword>
<dbReference type="GO" id="GO:0000272">
    <property type="term" value="P:polysaccharide catabolic process"/>
    <property type="evidence" value="ECO:0007669"/>
    <property type="project" value="UniProtKB-KW"/>
</dbReference>
<dbReference type="CDD" id="cd00063">
    <property type="entry name" value="FN3"/>
    <property type="match status" value="1"/>
</dbReference>
<dbReference type="InterPro" id="IPR000601">
    <property type="entry name" value="PKD_dom"/>
</dbReference>
<dbReference type="Pfam" id="PF13385">
    <property type="entry name" value="Laminin_G_3"/>
    <property type="match status" value="1"/>
</dbReference>
<feature type="domain" description="PKD" evidence="5">
    <location>
        <begin position="775"/>
        <end position="842"/>
    </location>
</feature>
<evidence type="ECO:0000256" key="1">
    <source>
        <dbReference type="ARBA" id="ARBA00022729"/>
    </source>
</evidence>
<dbReference type="Proteomes" id="UP000323221">
    <property type="component" value="Unassembled WGS sequence"/>
</dbReference>
<evidence type="ECO:0000256" key="2">
    <source>
        <dbReference type="ARBA" id="ARBA00023157"/>
    </source>
</evidence>
<dbReference type="PROSITE" id="PS50853">
    <property type="entry name" value="FN3"/>
    <property type="match status" value="1"/>
</dbReference>
<dbReference type="InterPro" id="IPR011044">
    <property type="entry name" value="Quino_amine_DH_bsu"/>
</dbReference>
<dbReference type="SUPFAM" id="SSF49899">
    <property type="entry name" value="Concanavalin A-like lectins/glucanases"/>
    <property type="match status" value="1"/>
</dbReference>
<dbReference type="InterPro" id="IPR013783">
    <property type="entry name" value="Ig-like_fold"/>
</dbReference>
<keyword evidence="1" id="KW-0732">Signal</keyword>
<accession>A0A5M8QD80</accession>
<feature type="domain" description="PKD" evidence="5">
    <location>
        <begin position="845"/>
        <end position="933"/>
    </location>
</feature>
<keyword evidence="3" id="KW-0326">Glycosidase</keyword>
<organism evidence="7 8">
    <name type="scientific">Agrococcus sediminis</name>
    <dbReference type="NCBI Taxonomy" id="2599924"/>
    <lineage>
        <taxon>Bacteria</taxon>
        <taxon>Bacillati</taxon>
        <taxon>Actinomycetota</taxon>
        <taxon>Actinomycetes</taxon>
        <taxon>Micrococcales</taxon>
        <taxon>Microbacteriaceae</taxon>
        <taxon>Agrococcus</taxon>
    </lineage>
</organism>
<dbReference type="PANTHER" id="PTHR46182:SF2">
    <property type="entry name" value="FI19480P1"/>
    <property type="match status" value="1"/>
</dbReference>
<dbReference type="Pfam" id="PF18911">
    <property type="entry name" value="PKD_4"/>
    <property type="match status" value="3"/>
</dbReference>
<dbReference type="SUPFAM" id="SSF49265">
    <property type="entry name" value="Fibronectin type III"/>
    <property type="match status" value="1"/>
</dbReference>
<dbReference type="InterPro" id="IPR022409">
    <property type="entry name" value="PKD/Chitinase_dom"/>
</dbReference>
<dbReference type="SUPFAM" id="SSF49299">
    <property type="entry name" value="PKD domain"/>
    <property type="match status" value="3"/>
</dbReference>
<evidence type="ECO:0000256" key="3">
    <source>
        <dbReference type="ARBA" id="ARBA00023295"/>
    </source>
</evidence>
<dbReference type="GO" id="GO:0031410">
    <property type="term" value="C:cytoplasmic vesicle"/>
    <property type="evidence" value="ECO:0007669"/>
    <property type="project" value="TreeGrafter"/>
</dbReference>
<protein>
    <submittedName>
        <fullName evidence="7">PKD domain-containing protein</fullName>
    </submittedName>
</protein>
<keyword evidence="3" id="KW-0378">Hydrolase</keyword>